<dbReference type="InterPro" id="IPR027417">
    <property type="entry name" value="P-loop_NTPase"/>
</dbReference>
<feature type="coiled-coil region" evidence="6">
    <location>
        <begin position="338"/>
        <end position="422"/>
    </location>
</feature>
<evidence type="ECO:0000256" key="1">
    <source>
        <dbReference type="ARBA" id="ARBA00022701"/>
    </source>
</evidence>
<dbReference type="Pfam" id="PF00225">
    <property type="entry name" value="Kinesin"/>
    <property type="match status" value="1"/>
</dbReference>
<dbReference type="Gene3D" id="1.10.287.1490">
    <property type="match status" value="1"/>
</dbReference>
<evidence type="ECO:0000256" key="4">
    <source>
        <dbReference type="ARBA" id="ARBA00023175"/>
    </source>
</evidence>
<dbReference type="AlphaFoldDB" id="A0A427XFV2"/>
<evidence type="ECO:0000256" key="2">
    <source>
        <dbReference type="ARBA" id="ARBA00022741"/>
    </source>
</evidence>
<dbReference type="SMART" id="SM00129">
    <property type="entry name" value="KISc"/>
    <property type="match status" value="1"/>
</dbReference>
<dbReference type="GO" id="GO:0008017">
    <property type="term" value="F:microtubule binding"/>
    <property type="evidence" value="ECO:0007669"/>
    <property type="project" value="InterPro"/>
</dbReference>
<comment type="similarity">
    <text evidence="5">Belongs to the TRAFAC class myosin-kinesin ATPase superfamily. Kinesin family.</text>
</comment>
<accession>A0A427XFV2</accession>
<dbReference type="SUPFAM" id="SSF52540">
    <property type="entry name" value="P-loop containing nucleoside triphosphate hydrolases"/>
    <property type="match status" value="1"/>
</dbReference>
<dbReference type="GO" id="GO:0003777">
    <property type="term" value="F:microtubule motor activity"/>
    <property type="evidence" value="ECO:0007669"/>
    <property type="project" value="InterPro"/>
</dbReference>
<dbReference type="PRINTS" id="PR00380">
    <property type="entry name" value="KINESINHEAVY"/>
</dbReference>
<keyword evidence="10" id="KW-1185">Reference proteome</keyword>
<feature type="compositionally biased region" description="Low complexity" evidence="7">
    <location>
        <begin position="82"/>
        <end position="164"/>
    </location>
</feature>
<dbReference type="InterPro" id="IPR027640">
    <property type="entry name" value="Kinesin-like_fam"/>
</dbReference>
<keyword evidence="6" id="KW-0175">Coiled coil</keyword>
<proteinExistence type="inferred from homology"/>
<dbReference type="GO" id="GO:0005874">
    <property type="term" value="C:microtubule"/>
    <property type="evidence" value="ECO:0007669"/>
    <property type="project" value="UniProtKB-KW"/>
</dbReference>
<dbReference type="STRING" id="105984.A0A427XFV2"/>
<feature type="coiled-coil region" evidence="6">
    <location>
        <begin position="215"/>
        <end position="309"/>
    </location>
</feature>
<dbReference type="EMBL" id="RSCE01000014">
    <property type="protein sequence ID" value="RSH77791.1"/>
    <property type="molecule type" value="Genomic_DNA"/>
</dbReference>
<protein>
    <submittedName>
        <fullName evidence="9">Kinesin-like nuclear fusion protein</fullName>
    </submittedName>
</protein>
<feature type="region of interest" description="Disordered" evidence="7">
    <location>
        <begin position="1"/>
        <end position="194"/>
    </location>
</feature>
<dbReference type="GO" id="GO:0007018">
    <property type="term" value="P:microtubule-based movement"/>
    <property type="evidence" value="ECO:0007669"/>
    <property type="project" value="InterPro"/>
</dbReference>
<evidence type="ECO:0000256" key="7">
    <source>
        <dbReference type="SAM" id="MobiDB-lite"/>
    </source>
</evidence>
<keyword evidence="4 5" id="KW-0505">Motor protein</keyword>
<evidence type="ECO:0000256" key="6">
    <source>
        <dbReference type="SAM" id="Coils"/>
    </source>
</evidence>
<dbReference type="Gene3D" id="3.40.850.10">
    <property type="entry name" value="Kinesin motor domain"/>
    <property type="match status" value="1"/>
</dbReference>
<sequence length="779" mass="83998">MAEEQENMMQPPTSRLPRLATPTKSAPSLRPPSVVGRPAPLGLAMTVAGEKRKTPSSPVIPTAKRTASGPSALGKSTLTKPTASTARKASGSAAAAPTGRRPATRSSTGSTGSTPPSNAAMRASSRSGSALATSGRRTASGSSSASSTATTTRTRPAVAPPTRGVTASRAGRPARKLPISTTAAGPSRPKPVAGKSGIGTGMASAAQFKSHDGRLENVEKMVDGFKELLEQEKSKINSLQTSHTDLQTILLNAQNTEREARKDLSSASEELFVMRAAHAREVDDLERQIQRKDREKRGLEEELGDSRDELGREREVVRELKQTLAQQSTQHMTLSAQLTASQAQLSALQTEVERATLAVSAMKAELEVGKEKACEAEKRADQSVVEVREECDRKVAAVEEELRAAESIRRKLHNQVQELKGNIRVFARVRPALAHELNNPEGLADIAYGDERLAEETGQSHLTVKSRSESAMGKEREQVQQFQFDRVFQPKHGQKAVFEEISMLSQSVLDGYNVCIFAYGQTGSGKSWTMEGGDLSDDLGMIPRAIDMIFTVSRQLKDRGWNYTMEGTFLEVYNEVINDLLGSGQFDTKKHEIKIDNDNKMTVTDTVSLPLSNTEQVSMLLERARSRRAVAATLMNARSSRSHSVFSLKVKGVNPLTDEQCEGILNLVDLAGSERLDSSGAGSNKDRLKETININKSLSALADVIGALGQGQQGGHVPYRNSTLTRLLQTSLSGQSKTLMFCNLSPLAAHLGETVCSLRFATKVNTTPAGTAKRNNGKS</sequence>
<comment type="caution">
    <text evidence="9">The sequence shown here is derived from an EMBL/GenBank/DDBJ whole genome shotgun (WGS) entry which is preliminary data.</text>
</comment>
<dbReference type="Proteomes" id="UP000279236">
    <property type="component" value="Unassembled WGS sequence"/>
</dbReference>
<dbReference type="RefSeq" id="XP_028472938.1">
    <property type="nucleotide sequence ID" value="XM_028618571.1"/>
</dbReference>
<evidence type="ECO:0000256" key="3">
    <source>
        <dbReference type="ARBA" id="ARBA00022840"/>
    </source>
</evidence>
<feature type="domain" description="Kinesin motor" evidence="8">
    <location>
        <begin position="422"/>
        <end position="767"/>
    </location>
</feature>
<dbReference type="GO" id="GO:0005524">
    <property type="term" value="F:ATP binding"/>
    <property type="evidence" value="ECO:0007669"/>
    <property type="project" value="UniProtKB-UniRule"/>
</dbReference>
<dbReference type="InterPro" id="IPR036961">
    <property type="entry name" value="Kinesin_motor_dom_sf"/>
</dbReference>
<gene>
    <name evidence="9" type="primary">KAR3</name>
    <name evidence="9" type="ORF">EHS24_002851</name>
</gene>
<dbReference type="PROSITE" id="PS50067">
    <property type="entry name" value="KINESIN_MOTOR_2"/>
    <property type="match status" value="1"/>
</dbReference>
<evidence type="ECO:0000313" key="10">
    <source>
        <dbReference type="Proteomes" id="UP000279236"/>
    </source>
</evidence>
<dbReference type="PANTHER" id="PTHR47972:SF45">
    <property type="entry name" value="PROTEIN CLARET SEGREGATIONAL"/>
    <property type="match status" value="1"/>
</dbReference>
<evidence type="ECO:0000313" key="9">
    <source>
        <dbReference type="EMBL" id="RSH77791.1"/>
    </source>
</evidence>
<dbReference type="OrthoDB" id="3176171at2759"/>
<evidence type="ECO:0000256" key="5">
    <source>
        <dbReference type="PROSITE-ProRule" id="PRU00283"/>
    </source>
</evidence>
<keyword evidence="1" id="KW-0493">Microtubule</keyword>
<reference evidence="9 10" key="1">
    <citation type="submission" date="2018-11" db="EMBL/GenBank/DDBJ databases">
        <title>Genome sequence of Apiotrichum porosum DSM 27194.</title>
        <authorList>
            <person name="Aliyu H."/>
            <person name="Gorte O."/>
            <person name="Ochsenreither K."/>
        </authorList>
    </citation>
    <scope>NUCLEOTIDE SEQUENCE [LARGE SCALE GENOMIC DNA]</scope>
    <source>
        <strain evidence="9 10">DSM 27194</strain>
    </source>
</reference>
<name>A0A427XFV2_9TREE</name>
<feature type="binding site" evidence="5">
    <location>
        <begin position="520"/>
        <end position="527"/>
    </location>
    <ligand>
        <name>ATP</name>
        <dbReference type="ChEBI" id="CHEBI:30616"/>
    </ligand>
</feature>
<dbReference type="InterPro" id="IPR001752">
    <property type="entry name" value="Kinesin_motor_dom"/>
</dbReference>
<dbReference type="PANTHER" id="PTHR47972">
    <property type="entry name" value="KINESIN-LIKE PROTEIN KLP-3"/>
    <property type="match status" value="1"/>
</dbReference>
<dbReference type="GeneID" id="39587394"/>
<keyword evidence="3 5" id="KW-0067">ATP-binding</keyword>
<evidence type="ECO:0000259" key="8">
    <source>
        <dbReference type="PROSITE" id="PS50067"/>
    </source>
</evidence>
<keyword evidence="2 5" id="KW-0547">Nucleotide-binding</keyword>
<organism evidence="9 10">
    <name type="scientific">Apiotrichum porosum</name>
    <dbReference type="NCBI Taxonomy" id="105984"/>
    <lineage>
        <taxon>Eukaryota</taxon>
        <taxon>Fungi</taxon>
        <taxon>Dikarya</taxon>
        <taxon>Basidiomycota</taxon>
        <taxon>Agaricomycotina</taxon>
        <taxon>Tremellomycetes</taxon>
        <taxon>Trichosporonales</taxon>
        <taxon>Trichosporonaceae</taxon>
        <taxon>Apiotrichum</taxon>
    </lineage>
</organism>